<proteinExistence type="predicted"/>
<protein>
    <submittedName>
        <fullName evidence="1">Uncharacterized protein</fullName>
    </submittedName>
</protein>
<comment type="caution">
    <text evidence="1">The sequence shown here is derived from an EMBL/GenBank/DDBJ whole genome shotgun (WGS) entry which is preliminary data.</text>
</comment>
<reference evidence="1" key="2">
    <citation type="submission" date="2013-09" db="EMBL/GenBank/DDBJ databases">
        <title>Draft genome sequence of Anaerotruncus colihominis(DSM 17241).</title>
        <authorList>
            <person name="Sudarsanam P."/>
            <person name="Ley R."/>
            <person name="Guruge J."/>
            <person name="Turnbaugh P.J."/>
            <person name="Mahowald M."/>
            <person name="Liep D."/>
            <person name="Gordon J."/>
        </authorList>
    </citation>
    <scope>NUCLEOTIDE SEQUENCE</scope>
    <source>
        <strain evidence="1">DSM 17241</strain>
    </source>
</reference>
<accession>B0PBP5</accession>
<evidence type="ECO:0000313" key="2">
    <source>
        <dbReference type="Proteomes" id="UP000003803"/>
    </source>
</evidence>
<keyword evidence="2" id="KW-1185">Reference proteome</keyword>
<name>B0PBP5_9FIRM</name>
<dbReference type="Proteomes" id="UP000003803">
    <property type="component" value="Unassembled WGS sequence"/>
</dbReference>
<reference evidence="1" key="1">
    <citation type="submission" date="2007-11" db="EMBL/GenBank/DDBJ databases">
        <authorList>
            <person name="Fulton L."/>
            <person name="Clifton S."/>
            <person name="Fulton B."/>
            <person name="Xu J."/>
            <person name="Minx P."/>
            <person name="Pepin K.H."/>
            <person name="Johnson M."/>
            <person name="Thiruvilangam P."/>
            <person name="Bhonagiri V."/>
            <person name="Nash W.E."/>
            <person name="Mardis E.R."/>
            <person name="Wilson R.K."/>
        </authorList>
    </citation>
    <scope>NUCLEOTIDE SEQUENCE [LARGE SCALE GENOMIC DNA]</scope>
    <source>
        <strain evidence="1">DSM 17241</strain>
    </source>
</reference>
<organism evidence="1 2">
    <name type="scientific">Anaerotruncus colihominis DSM 17241</name>
    <dbReference type="NCBI Taxonomy" id="445972"/>
    <lineage>
        <taxon>Bacteria</taxon>
        <taxon>Bacillati</taxon>
        <taxon>Bacillota</taxon>
        <taxon>Clostridia</taxon>
        <taxon>Eubacteriales</taxon>
        <taxon>Oscillospiraceae</taxon>
        <taxon>Anaerotruncus</taxon>
    </lineage>
</organism>
<gene>
    <name evidence="1" type="ORF">ANACOL_02202</name>
</gene>
<dbReference type="AlphaFoldDB" id="B0PBP5"/>
<evidence type="ECO:0000313" key="1">
    <source>
        <dbReference type="EMBL" id="EDS11019.1"/>
    </source>
</evidence>
<sequence length="47" mass="5603">MIIKISKLFTTSFFLNFIHFLRYIISLYRKRECLYSPFFAGLSAFSA</sequence>
<dbReference type="HOGENOM" id="CLU_3163929_0_0_9"/>
<dbReference type="EMBL" id="ABGD02000018">
    <property type="protein sequence ID" value="EDS11019.1"/>
    <property type="molecule type" value="Genomic_DNA"/>
</dbReference>